<evidence type="ECO:0000256" key="8">
    <source>
        <dbReference type="ARBA" id="ARBA00038408"/>
    </source>
</evidence>
<dbReference type="PROSITE" id="PS50198">
    <property type="entry name" value="PPIC_PPIASE_2"/>
    <property type="match status" value="1"/>
</dbReference>
<dbReference type="SUPFAM" id="SSF54534">
    <property type="entry name" value="FKBP-like"/>
    <property type="match status" value="1"/>
</dbReference>
<dbReference type="Pfam" id="PF13624">
    <property type="entry name" value="SurA_N_3"/>
    <property type="match status" value="1"/>
</dbReference>
<proteinExistence type="inferred from homology"/>
<name>A0A4Z0BR57_9BURK</name>
<dbReference type="InterPro" id="IPR046357">
    <property type="entry name" value="PPIase_dom_sf"/>
</dbReference>
<evidence type="ECO:0000256" key="9">
    <source>
        <dbReference type="ARBA" id="ARBA00040743"/>
    </source>
</evidence>
<keyword evidence="11" id="KW-0697">Rotamase</keyword>
<evidence type="ECO:0000256" key="4">
    <source>
        <dbReference type="ARBA" id="ARBA00022692"/>
    </source>
</evidence>
<dbReference type="InterPro" id="IPR027304">
    <property type="entry name" value="Trigger_fact/SurA_dom_sf"/>
</dbReference>
<evidence type="ECO:0000256" key="5">
    <source>
        <dbReference type="ARBA" id="ARBA00022989"/>
    </source>
</evidence>
<protein>
    <recommendedName>
        <fullName evidence="9">Periplasmic chaperone PpiD</fullName>
    </recommendedName>
    <alternativeName>
        <fullName evidence="10">Periplasmic folding chaperone</fullName>
    </alternativeName>
</protein>
<dbReference type="GO" id="GO:0005886">
    <property type="term" value="C:plasma membrane"/>
    <property type="evidence" value="ECO:0007669"/>
    <property type="project" value="UniProtKB-SubCell"/>
</dbReference>
<dbReference type="AlphaFoldDB" id="A0A4Z0BR57"/>
<dbReference type="PANTHER" id="PTHR47529:SF1">
    <property type="entry name" value="PERIPLASMIC CHAPERONE PPID"/>
    <property type="match status" value="1"/>
</dbReference>
<comment type="caution">
    <text evidence="13">The sequence shown here is derived from an EMBL/GenBank/DDBJ whole genome shotgun (WGS) entry which is preliminary data.</text>
</comment>
<dbReference type="Proteomes" id="UP000298180">
    <property type="component" value="Unassembled WGS sequence"/>
</dbReference>
<keyword evidence="7" id="KW-0143">Chaperone</keyword>
<sequence>MFDFVRKHNRVMQVLLFLLIVPSFVLFGLEGYNRFQERGATVAKVDGQSISQSDWDNQHRNRIDRLREQAPNIDAKLLDSPQARYATLQEMVRDRVLIAAAAKGRLTASDQRLARELESNEVIASLRGPDGRLNMDAYKQLLGRQGLTPQMFEEQVRSDIAQRQVLGGVAATGLATPAQASVSLGAFFERREVQVSRFDAAAYQSKVNPTPAEIEAFYKENPQLFQAPEQASIEYVVLDTATVQKGIVVNEQDLKTYYEQNLARLAGQEERRSSHILLEVPKNAPAAQREQAKAKAQELLDAARKAPQTFGELAKKNSADPVSAANGGDLDWSARGGYASKALEDVVFNLKKGEVGLAETEFGWHVVMVTDVRAPQQRSFEQVRPELEAQLRKEQAQRKFAESADAFSNAVYEASDGFKSVADRFKVEIRTANNVTRTPAPGSTGPVANPKFIAAIFSPESVEKKRNTEAVEIGPGQLASARIVQYSPARTRPLAEVQDDVRKRLVATRAAEMAKKEGMEKLQAWKANPASASLAETAVVSRSEPSKLPAEVVEAALRADPAALPQFAGVDLGPQGYAVVKVNKALPREAPPAPVAQQEVAQYTQLWTSAEALAYYEVLRGRFKAQILVPKPAPEAGATAQR</sequence>
<dbReference type="InterPro" id="IPR000297">
    <property type="entry name" value="PPIase_PpiC"/>
</dbReference>
<feature type="domain" description="PpiC" evidence="12">
    <location>
        <begin position="268"/>
        <end position="371"/>
    </location>
</feature>
<dbReference type="InterPro" id="IPR052029">
    <property type="entry name" value="PpiD_chaperone"/>
</dbReference>
<dbReference type="PANTHER" id="PTHR47529">
    <property type="entry name" value="PEPTIDYL-PROLYL CIS-TRANS ISOMERASE D"/>
    <property type="match status" value="1"/>
</dbReference>
<keyword evidence="14" id="KW-1185">Reference proteome</keyword>
<keyword evidence="6" id="KW-0472">Membrane</keyword>
<comment type="subcellular location">
    <subcellularLocation>
        <location evidence="1">Cell inner membrane</location>
        <topology evidence="1">Single-pass type II membrane protein</topology>
        <orientation evidence="1">Periplasmic side</orientation>
    </subcellularLocation>
</comment>
<keyword evidence="3" id="KW-0997">Cell inner membrane</keyword>
<dbReference type="RefSeq" id="WP_135264810.1">
    <property type="nucleotide sequence ID" value="NZ_SMLM01000003.1"/>
</dbReference>
<keyword evidence="2" id="KW-1003">Cell membrane</keyword>
<evidence type="ECO:0000259" key="12">
    <source>
        <dbReference type="PROSITE" id="PS50198"/>
    </source>
</evidence>
<dbReference type="Gene3D" id="1.10.4030.10">
    <property type="entry name" value="Porin chaperone SurA, peptide-binding domain"/>
    <property type="match status" value="1"/>
</dbReference>
<comment type="similarity">
    <text evidence="8">Belongs to the PpiD chaperone family.</text>
</comment>
<gene>
    <name evidence="13" type="ORF">EZ313_18590</name>
</gene>
<evidence type="ECO:0000256" key="2">
    <source>
        <dbReference type="ARBA" id="ARBA00022475"/>
    </source>
</evidence>
<accession>A0A4Z0BR57</accession>
<dbReference type="EMBL" id="SMLM01000003">
    <property type="protein sequence ID" value="TFZ00469.1"/>
    <property type="molecule type" value="Genomic_DNA"/>
</dbReference>
<dbReference type="SUPFAM" id="SSF109998">
    <property type="entry name" value="Triger factor/SurA peptide-binding domain-like"/>
    <property type="match status" value="1"/>
</dbReference>
<evidence type="ECO:0000313" key="14">
    <source>
        <dbReference type="Proteomes" id="UP000298180"/>
    </source>
</evidence>
<evidence type="ECO:0000256" key="11">
    <source>
        <dbReference type="PROSITE-ProRule" id="PRU00278"/>
    </source>
</evidence>
<evidence type="ECO:0000256" key="3">
    <source>
        <dbReference type="ARBA" id="ARBA00022519"/>
    </source>
</evidence>
<evidence type="ECO:0000256" key="10">
    <source>
        <dbReference type="ARBA" id="ARBA00042775"/>
    </source>
</evidence>
<reference evidence="13 14" key="1">
    <citation type="submission" date="2019-03" db="EMBL/GenBank/DDBJ databases">
        <title>Ramlibacter henchirensis DSM 14656, whole genome shotgun sequence.</title>
        <authorList>
            <person name="Zhang X."/>
            <person name="Feng G."/>
            <person name="Zhu H."/>
        </authorList>
    </citation>
    <scope>NUCLEOTIDE SEQUENCE [LARGE SCALE GENOMIC DNA]</scope>
    <source>
        <strain evidence="13 14">DSM 14656</strain>
    </source>
</reference>
<keyword evidence="4" id="KW-0812">Transmembrane</keyword>
<evidence type="ECO:0000256" key="6">
    <source>
        <dbReference type="ARBA" id="ARBA00023136"/>
    </source>
</evidence>
<evidence type="ECO:0000256" key="1">
    <source>
        <dbReference type="ARBA" id="ARBA00004382"/>
    </source>
</evidence>
<organism evidence="13 14">
    <name type="scientific">Ramlibacter henchirensis</name>
    <dbReference type="NCBI Taxonomy" id="204072"/>
    <lineage>
        <taxon>Bacteria</taxon>
        <taxon>Pseudomonadati</taxon>
        <taxon>Pseudomonadota</taxon>
        <taxon>Betaproteobacteria</taxon>
        <taxon>Burkholderiales</taxon>
        <taxon>Comamonadaceae</taxon>
        <taxon>Ramlibacter</taxon>
    </lineage>
</organism>
<evidence type="ECO:0000256" key="7">
    <source>
        <dbReference type="ARBA" id="ARBA00023186"/>
    </source>
</evidence>
<dbReference type="OrthoDB" id="9812372at2"/>
<dbReference type="Gene3D" id="3.10.50.40">
    <property type="match status" value="1"/>
</dbReference>
<dbReference type="Pfam" id="PF13616">
    <property type="entry name" value="Rotamase_3"/>
    <property type="match status" value="1"/>
</dbReference>
<dbReference type="GO" id="GO:0003755">
    <property type="term" value="F:peptidyl-prolyl cis-trans isomerase activity"/>
    <property type="evidence" value="ECO:0007669"/>
    <property type="project" value="UniProtKB-KW"/>
</dbReference>
<evidence type="ECO:0000313" key="13">
    <source>
        <dbReference type="EMBL" id="TFZ00469.1"/>
    </source>
</evidence>
<keyword evidence="11 13" id="KW-0413">Isomerase</keyword>
<keyword evidence="5" id="KW-1133">Transmembrane helix</keyword>